<dbReference type="Pfam" id="PF18895">
    <property type="entry name" value="T4SS_pilin"/>
    <property type="match status" value="1"/>
</dbReference>
<proteinExistence type="predicted"/>
<sequence>MRKILFFVLSYIFAVSHVLAEDNYLGIDNNDLRNWNVGIDQIPKTITSVTSAIIMASATISMLMIIVGAFRLALPTSDNKQKWKDAIMFGIIGFIVTLSAWFIVNTLIANL</sequence>
<accession>K2BB98</accession>
<gene>
    <name evidence="1" type="ORF">ACD_49C00067G0019</name>
</gene>
<comment type="caution">
    <text evidence="1">The sequence shown here is derived from an EMBL/GenBank/DDBJ whole genome shotgun (WGS) entry which is preliminary data.</text>
</comment>
<name>K2BB98_9BACT</name>
<reference evidence="1" key="1">
    <citation type="journal article" date="2012" name="Science">
        <title>Fermentation, hydrogen, and sulfur metabolism in multiple uncultivated bacterial phyla.</title>
        <authorList>
            <person name="Wrighton K.C."/>
            <person name="Thomas B.C."/>
            <person name="Sharon I."/>
            <person name="Miller C.S."/>
            <person name="Castelle C.J."/>
            <person name="VerBerkmoes N.C."/>
            <person name="Wilkins M.J."/>
            <person name="Hettich R.L."/>
            <person name="Lipton M.S."/>
            <person name="Williams K.H."/>
            <person name="Long P.E."/>
            <person name="Banfield J.F."/>
        </authorList>
    </citation>
    <scope>NUCLEOTIDE SEQUENCE [LARGE SCALE GENOMIC DNA]</scope>
</reference>
<dbReference type="InterPro" id="IPR043993">
    <property type="entry name" value="T4SS_pilin"/>
</dbReference>
<protein>
    <submittedName>
        <fullName evidence="1">Uncharacterized protein</fullName>
    </submittedName>
</protein>
<dbReference type="EMBL" id="AMFJ01021653">
    <property type="protein sequence ID" value="EKD66033.1"/>
    <property type="molecule type" value="Genomic_DNA"/>
</dbReference>
<organism evidence="1">
    <name type="scientific">uncultured bacterium</name>
    <name type="common">gcode 4</name>
    <dbReference type="NCBI Taxonomy" id="1234023"/>
    <lineage>
        <taxon>Bacteria</taxon>
        <taxon>environmental samples</taxon>
    </lineage>
</organism>
<dbReference type="AlphaFoldDB" id="K2BB98"/>
<evidence type="ECO:0000313" key="1">
    <source>
        <dbReference type="EMBL" id="EKD66033.1"/>
    </source>
</evidence>